<dbReference type="AlphaFoldDB" id="A0A6P8YK03"/>
<dbReference type="Proteomes" id="UP000515158">
    <property type="component" value="Unplaced"/>
</dbReference>
<keyword evidence="1" id="KW-1185">Reference proteome</keyword>
<dbReference type="OrthoDB" id="10643373at2759"/>
<sequence>MPSAPTIREDRSWIPVVERGCCCSLEGCCKVQASLVVALSLLYAPTLLIEYLQPQSASIRCQSFDREKGVHRLFQVGEPTLACEWERRGHAGSAKMAEMVVKMLLQAIAFSSALLRPAGLPG</sequence>
<dbReference type="GeneID" id="117641226"/>
<name>A0A6P8YK03_THRPL</name>
<accession>A0A6P8YK03</accession>
<organism evidence="2">
    <name type="scientific">Thrips palmi</name>
    <name type="common">Melon thrips</name>
    <dbReference type="NCBI Taxonomy" id="161013"/>
    <lineage>
        <taxon>Eukaryota</taxon>
        <taxon>Metazoa</taxon>
        <taxon>Ecdysozoa</taxon>
        <taxon>Arthropoda</taxon>
        <taxon>Hexapoda</taxon>
        <taxon>Insecta</taxon>
        <taxon>Pterygota</taxon>
        <taxon>Neoptera</taxon>
        <taxon>Paraneoptera</taxon>
        <taxon>Thysanoptera</taxon>
        <taxon>Terebrantia</taxon>
        <taxon>Thripoidea</taxon>
        <taxon>Thripidae</taxon>
        <taxon>Thrips</taxon>
    </lineage>
</organism>
<gene>
    <name evidence="2" type="primary">LOC117641226</name>
</gene>
<dbReference type="KEGG" id="tpal:117641226"/>
<evidence type="ECO:0000313" key="1">
    <source>
        <dbReference type="Proteomes" id="UP000515158"/>
    </source>
</evidence>
<evidence type="ECO:0000313" key="2">
    <source>
        <dbReference type="RefSeq" id="XP_034234272.1"/>
    </source>
</evidence>
<reference evidence="2" key="1">
    <citation type="submission" date="2025-08" db="UniProtKB">
        <authorList>
            <consortium name="RefSeq"/>
        </authorList>
    </citation>
    <scope>IDENTIFICATION</scope>
    <source>
        <tissue evidence="2">Total insect</tissue>
    </source>
</reference>
<protein>
    <submittedName>
        <fullName evidence="2">Uncharacterized protein LOC117641226</fullName>
    </submittedName>
</protein>
<proteinExistence type="predicted"/>
<dbReference type="InParanoid" id="A0A6P8YK03"/>
<dbReference type="RefSeq" id="XP_034234272.1">
    <property type="nucleotide sequence ID" value="XM_034378381.1"/>
</dbReference>